<dbReference type="Pfam" id="PF00068">
    <property type="entry name" value="Phospholip_A2_1"/>
    <property type="match status" value="1"/>
</dbReference>
<organism evidence="16 17">
    <name type="scientific">Ciona intestinalis</name>
    <name type="common">Transparent sea squirt</name>
    <name type="synonym">Ascidia intestinalis</name>
    <dbReference type="NCBI Taxonomy" id="7719"/>
    <lineage>
        <taxon>Eukaryota</taxon>
        <taxon>Metazoa</taxon>
        <taxon>Chordata</taxon>
        <taxon>Tunicata</taxon>
        <taxon>Ascidiacea</taxon>
        <taxon>Phlebobranchia</taxon>
        <taxon>Cionidae</taxon>
        <taxon>Ciona</taxon>
    </lineage>
</organism>
<keyword evidence="14" id="KW-0732">Signal</keyword>
<feature type="binding site" evidence="11">
    <location>
        <position position="89"/>
    </location>
    <ligand>
        <name>Ca(2+)</name>
        <dbReference type="ChEBI" id="CHEBI:29108"/>
    </ligand>
</feature>
<accession>F6WQN6</accession>
<feature type="disulfide bond" evidence="12">
    <location>
        <begin position="144"/>
        <end position="157"/>
    </location>
</feature>
<keyword evidence="17" id="KW-1185">Reference proteome</keyword>
<name>F6WQN6_CIOIN</name>
<dbReference type="InterPro" id="IPR001211">
    <property type="entry name" value="PLA2"/>
</dbReference>
<keyword evidence="5 14" id="KW-0378">Hydrolase</keyword>
<evidence type="ECO:0000256" key="6">
    <source>
        <dbReference type="ARBA" id="ARBA00022837"/>
    </source>
</evidence>
<sequence length="161" mass="18679">MNWLLNFFIFDAIFTAAASLDEGIVNWIHSFGSLNQHVETMHGLNRPWFKDVHSRRKRSLMNFHNVIQCAQPWANNVLSTYGDYGCYCGYSGEGRPLDDTDQCCYLHDRCYDEAETITKTFSERTGGSYFADYSYECKENRPICIENENTVYTQAICNCDR</sequence>
<dbReference type="GO" id="GO:0004623">
    <property type="term" value="F:phospholipase A2 activity"/>
    <property type="evidence" value="ECO:0007669"/>
    <property type="project" value="UniProtKB-EC"/>
</dbReference>
<dbReference type="GO" id="GO:0005509">
    <property type="term" value="F:calcium ion binding"/>
    <property type="evidence" value="ECO:0007669"/>
    <property type="project" value="InterPro"/>
</dbReference>
<comment type="subcellular location">
    <subcellularLocation>
        <location evidence="1 14">Secreted</location>
    </subcellularLocation>
</comment>
<protein>
    <recommendedName>
        <fullName evidence="2 14">Phospholipase A2</fullName>
        <ecNumber evidence="2 14">3.1.1.4</ecNumber>
    </recommendedName>
</protein>
<evidence type="ECO:0000256" key="7">
    <source>
        <dbReference type="ARBA" id="ARBA00022963"/>
    </source>
</evidence>
<dbReference type="Proteomes" id="UP000008144">
    <property type="component" value="Chromosome 3"/>
</dbReference>
<dbReference type="Ensembl" id="ENSCINT00000023991.2">
    <property type="protein sequence ID" value="ENSCINP00000023745.2"/>
    <property type="gene ID" value="ENSCING00000012795.2"/>
</dbReference>
<dbReference type="InterPro" id="IPR033113">
    <property type="entry name" value="PLA2_histidine"/>
</dbReference>
<keyword evidence="7" id="KW-0442">Lipid degradation</keyword>
<proteinExistence type="inferred from homology"/>
<keyword evidence="3 14" id="KW-0964">Secreted</keyword>
<reference evidence="16" key="3">
    <citation type="submission" date="2025-08" db="UniProtKB">
        <authorList>
            <consortium name="Ensembl"/>
        </authorList>
    </citation>
    <scope>IDENTIFICATION</scope>
</reference>
<evidence type="ECO:0000256" key="4">
    <source>
        <dbReference type="ARBA" id="ARBA00022723"/>
    </source>
</evidence>
<dbReference type="STRING" id="7719.ENSCINP00000023745"/>
<dbReference type="GeneTree" id="ENSGT00940000164998"/>
<dbReference type="SUPFAM" id="SSF48619">
    <property type="entry name" value="Phospholipase A2, PLA2"/>
    <property type="match status" value="1"/>
</dbReference>
<feature type="chain" id="PRO_5001390452" description="Phospholipase A2" evidence="14">
    <location>
        <begin position="20"/>
        <end position="161"/>
    </location>
</feature>
<evidence type="ECO:0000259" key="15">
    <source>
        <dbReference type="SMART" id="SM00085"/>
    </source>
</evidence>
<evidence type="ECO:0000256" key="13">
    <source>
        <dbReference type="RuleBase" id="RU003654"/>
    </source>
</evidence>
<dbReference type="InterPro" id="IPR016090">
    <property type="entry name" value="PLA2-like_dom"/>
</dbReference>
<feature type="disulfide bond" evidence="12">
    <location>
        <begin position="88"/>
        <end position="104"/>
    </location>
</feature>
<comment type="similarity">
    <text evidence="13">Belongs to the phospholipase A2 family.</text>
</comment>
<dbReference type="CDD" id="cd00125">
    <property type="entry name" value="PLA2c"/>
    <property type="match status" value="1"/>
</dbReference>
<feature type="disulfide bond" evidence="12">
    <location>
        <begin position="110"/>
        <end position="159"/>
    </location>
</feature>
<dbReference type="PANTHER" id="PTHR11716:SF47">
    <property type="entry name" value="PHOSPHOLIPASE A2-ALPHA"/>
    <property type="match status" value="1"/>
</dbReference>
<feature type="active site" evidence="10">
    <location>
        <position position="160"/>
    </location>
</feature>
<evidence type="ECO:0000256" key="9">
    <source>
        <dbReference type="ARBA" id="ARBA00023157"/>
    </source>
</evidence>
<dbReference type="GO" id="GO:0006644">
    <property type="term" value="P:phospholipid metabolic process"/>
    <property type="evidence" value="ECO:0007669"/>
    <property type="project" value="InterPro"/>
</dbReference>
<feature type="binding site" evidence="11">
    <location>
        <position position="108"/>
    </location>
    <ligand>
        <name>Ca(2+)</name>
        <dbReference type="ChEBI" id="CHEBI:29108"/>
    </ligand>
</feature>
<reference evidence="17" key="1">
    <citation type="journal article" date="2002" name="Science">
        <title>The draft genome of Ciona intestinalis: insights into chordate and vertebrate origins.</title>
        <authorList>
            <person name="Dehal P."/>
            <person name="Satou Y."/>
            <person name="Campbell R.K."/>
            <person name="Chapman J."/>
            <person name="Degnan B."/>
            <person name="De Tomaso A."/>
            <person name="Davidson B."/>
            <person name="Di Gregorio A."/>
            <person name="Gelpke M."/>
            <person name="Goodstein D.M."/>
            <person name="Harafuji N."/>
            <person name="Hastings K.E."/>
            <person name="Ho I."/>
            <person name="Hotta K."/>
            <person name="Huang W."/>
            <person name="Kawashima T."/>
            <person name="Lemaire P."/>
            <person name="Martinez D."/>
            <person name="Meinertzhagen I.A."/>
            <person name="Necula S."/>
            <person name="Nonaka M."/>
            <person name="Putnam N."/>
            <person name="Rash S."/>
            <person name="Saiga H."/>
            <person name="Satake M."/>
            <person name="Terry A."/>
            <person name="Yamada L."/>
            <person name="Wang H.G."/>
            <person name="Awazu S."/>
            <person name="Azumi K."/>
            <person name="Boore J."/>
            <person name="Branno M."/>
            <person name="Chin-Bow S."/>
            <person name="DeSantis R."/>
            <person name="Doyle S."/>
            <person name="Francino P."/>
            <person name="Keys D.N."/>
            <person name="Haga S."/>
            <person name="Hayashi H."/>
            <person name="Hino K."/>
            <person name="Imai K.S."/>
            <person name="Inaba K."/>
            <person name="Kano S."/>
            <person name="Kobayashi K."/>
            <person name="Kobayashi M."/>
            <person name="Lee B.I."/>
            <person name="Makabe K.W."/>
            <person name="Manohar C."/>
            <person name="Matassi G."/>
            <person name="Medina M."/>
            <person name="Mochizuki Y."/>
            <person name="Mount S."/>
            <person name="Morishita T."/>
            <person name="Miura S."/>
            <person name="Nakayama A."/>
            <person name="Nishizaka S."/>
            <person name="Nomoto H."/>
            <person name="Ohta F."/>
            <person name="Oishi K."/>
            <person name="Rigoutsos I."/>
            <person name="Sano M."/>
            <person name="Sasaki A."/>
            <person name="Sasakura Y."/>
            <person name="Shoguchi E."/>
            <person name="Shin-i T."/>
            <person name="Spagnuolo A."/>
            <person name="Stainier D."/>
            <person name="Suzuki M.M."/>
            <person name="Tassy O."/>
            <person name="Takatori N."/>
            <person name="Tokuoka M."/>
            <person name="Yagi K."/>
            <person name="Yoshizaki F."/>
            <person name="Wada S."/>
            <person name="Zhang C."/>
            <person name="Hyatt P.D."/>
            <person name="Larimer F."/>
            <person name="Detter C."/>
            <person name="Doggett N."/>
            <person name="Glavina T."/>
            <person name="Hawkins T."/>
            <person name="Richardson P."/>
            <person name="Lucas S."/>
            <person name="Kohara Y."/>
            <person name="Levine M."/>
            <person name="Satoh N."/>
            <person name="Rokhsar D.S."/>
        </authorList>
    </citation>
    <scope>NUCLEOTIDE SEQUENCE [LARGE SCALE GENOMIC DNA]</scope>
</reference>
<evidence type="ECO:0000256" key="5">
    <source>
        <dbReference type="ARBA" id="ARBA00022801"/>
    </source>
</evidence>
<evidence type="ECO:0000256" key="10">
    <source>
        <dbReference type="PIRSR" id="PIRSR601211-1"/>
    </source>
</evidence>
<keyword evidence="9 12" id="KW-1015">Disulfide bond</keyword>
<keyword evidence="6 11" id="KW-0106">Calcium</keyword>
<dbReference type="SMART" id="SM00085">
    <property type="entry name" value="PA2c"/>
    <property type="match status" value="1"/>
</dbReference>
<reference evidence="16" key="2">
    <citation type="journal article" date="2008" name="Genome Biol.">
        <title>Improved genome assembly and evidence-based global gene model set for the chordate Ciona intestinalis: new insight into intron and operon populations.</title>
        <authorList>
            <person name="Satou Y."/>
            <person name="Mineta K."/>
            <person name="Ogasawara M."/>
            <person name="Sasakura Y."/>
            <person name="Shoguchi E."/>
            <person name="Ueno K."/>
            <person name="Yamada L."/>
            <person name="Matsumoto J."/>
            <person name="Wasserscheid J."/>
            <person name="Dewar K."/>
            <person name="Wiley G.B."/>
            <person name="Macmil S.L."/>
            <person name="Roe B.A."/>
            <person name="Zeller R.W."/>
            <person name="Hastings K.E."/>
            <person name="Lemaire P."/>
            <person name="Lindquist E."/>
            <person name="Endo T."/>
            <person name="Hotta K."/>
            <person name="Inaba K."/>
        </authorList>
    </citation>
    <scope>NUCLEOTIDE SEQUENCE [LARGE SCALE GENOMIC DNA]</scope>
    <source>
        <strain evidence="16">wild type</strain>
    </source>
</reference>
<evidence type="ECO:0000256" key="1">
    <source>
        <dbReference type="ARBA" id="ARBA00004613"/>
    </source>
</evidence>
<dbReference type="EC" id="3.1.1.4" evidence="2 14"/>
<dbReference type="PRINTS" id="PR00389">
    <property type="entry name" value="PHPHLIPASEA2"/>
</dbReference>
<keyword evidence="8 14" id="KW-0443">Lipid metabolism</keyword>
<evidence type="ECO:0000313" key="17">
    <source>
        <dbReference type="Proteomes" id="UP000008144"/>
    </source>
</evidence>
<feature type="active site" evidence="10">
    <location>
        <position position="107"/>
    </location>
</feature>
<comment type="catalytic activity">
    <reaction evidence="14">
        <text>a 1,2-diacyl-sn-glycero-3-phosphocholine + H2O = a 1-acyl-sn-glycero-3-phosphocholine + a fatty acid + H(+)</text>
        <dbReference type="Rhea" id="RHEA:15801"/>
        <dbReference type="ChEBI" id="CHEBI:15377"/>
        <dbReference type="ChEBI" id="CHEBI:15378"/>
        <dbReference type="ChEBI" id="CHEBI:28868"/>
        <dbReference type="ChEBI" id="CHEBI:57643"/>
        <dbReference type="ChEBI" id="CHEBI:58168"/>
        <dbReference type="EC" id="3.1.1.4"/>
    </reaction>
</comment>
<evidence type="ECO:0000256" key="2">
    <source>
        <dbReference type="ARBA" id="ARBA00013278"/>
    </source>
</evidence>
<dbReference type="PROSITE" id="PS00118">
    <property type="entry name" value="PA2_HIS"/>
    <property type="match status" value="1"/>
</dbReference>
<keyword evidence="4 11" id="KW-0479">Metal-binding</keyword>
<dbReference type="GO" id="GO:0050482">
    <property type="term" value="P:arachidonate secretion"/>
    <property type="evidence" value="ECO:0007669"/>
    <property type="project" value="InterPro"/>
</dbReference>
<feature type="signal peptide" evidence="14">
    <location>
        <begin position="1"/>
        <end position="19"/>
    </location>
</feature>
<comment type="cofactor">
    <cofactor evidence="11">
        <name>Ca(2+)</name>
        <dbReference type="ChEBI" id="CHEBI:29108"/>
    </cofactor>
    <text evidence="11">Binds 1 Ca(2+) ion per subunit.</text>
</comment>
<dbReference type="EMBL" id="EAAA01001685">
    <property type="status" value="NOT_ANNOTATED_CDS"/>
    <property type="molecule type" value="Genomic_DNA"/>
</dbReference>
<dbReference type="InParanoid" id="F6WQN6"/>
<dbReference type="Gene3D" id="1.20.90.10">
    <property type="entry name" value="Phospholipase A2 domain"/>
    <property type="match status" value="1"/>
</dbReference>
<feature type="binding site" evidence="11">
    <location>
        <position position="87"/>
    </location>
    <ligand>
        <name>Ca(2+)</name>
        <dbReference type="ChEBI" id="CHEBI:29108"/>
    </ligand>
</feature>
<evidence type="ECO:0000256" key="3">
    <source>
        <dbReference type="ARBA" id="ARBA00022525"/>
    </source>
</evidence>
<dbReference type="PANTHER" id="PTHR11716">
    <property type="entry name" value="PHOSPHOLIPASE A2 FAMILY MEMBER"/>
    <property type="match status" value="1"/>
</dbReference>
<dbReference type="HOGENOM" id="CLU_1647530_0_0_1"/>
<feature type="domain" description="Phospholipase A2-like central" evidence="15">
    <location>
        <begin position="59"/>
        <end position="161"/>
    </location>
</feature>
<dbReference type="AlphaFoldDB" id="F6WQN6"/>
<evidence type="ECO:0000313" key="16">
    <source>
        <dbReference type="Ensembl" id="ENSCINP00000023745.2"/>
    </source>
</evidence>
<dbReference type="GO" id="GO:0005576">
    <property type="term" value="C:extracellular region"/>
    <property type="evidence" value="ECO:0007669"/>
    <property type="project" value="UniProtKB-SubCell"/>
</dbReference>
<evidence type="ECO:0000256" key="8">
    <source>
        <dbReference type="ARBA" id="ARBA00023098"/>
    </source>
</evidence>
<evidence type="ECO:0000256" key="14">
    <source>
        <dbReference type="RuleBase" id="RU361236"/>
    </source>
</evidence>
<dbReference type="GO" id="GO:0016042">
    <property type="term" value="P:lipid catabolic process"/>
    <property type="evidence" value="ECO:0007669"/>
    <property type="project" value="UniProtKB-KW"/>
</dbReference>
<reference evidence="16" key="4">
    <citation type="submission" date="2025-09" db="UniProtKB">
        <authorList>
            <consortium name="Ensembl"/>
        </authorList>
    </citation>
    <scope>IDENTIFICATION</scope>
</reference>
<evidence type="ECO:0000256" key="12">
    <source>
        <dbReference type="PIRSR" id="PIRSR601211-3"/>
    </source>
</evidence>
<evidence type="ECO:0000256" key="11">
    <source>
        <dbReference type="PIRSR" id="PIRSR601211-2"/>
    </source>
</evidence>
<dbReference type="InterPro" id="IPR036444">
    <property type="entry name" value="PLipase_A2_dom_sf"/>
</dbReference>